<keyword evidence="1" id="KW-0805">Transcription regulation</keyword>
<evidence type="ECO:0000313" key="4">
    <source>
        <dbReference type="EMBL" id="MTK21348.1"/>
    </source>
</evidence>
<dbReference type="OrthoDB" id="43195at2"/>
<dbReference type="Gene3D" id="1.10.260.40">
    <property type="entry name" value="lambda repressor-like DNA-binding domains"/>
    <property type="match status" value="1"/>
</dbReference>
<gene>
    <name evidence="4" type="ORF">GMA92_07935</name>
</gene>
<sequence>MAKIKDIADLTGFSITTISRVLNQDKNFNVSDDTRLKIMATAEKLNYVPLSRRNKTTKKTSGLTIGLVYWYSVAEEITDPYYMSIRLAIENQCQVQNIKLEKIYLPMKSFEDIAAMNLDGLIALGKYSHDEIDKLYEINPHLVLVDCYSKHYNIDVVMADLTEATKDIIKYLVDLKLNSIGFICGIEKTLDGQELLDMRLTTYIDEMTKMKRFNQSHVYLGAFTADSGYEIMSEIIKKDHLLDAYIVASDAMAIGCLKALNENNIKVPDVVSIISYDNISLAQYTIPSLTTIDMNTKHMGDTAIDLIIERIANDREIAKKVTIPTRLIRRSSSL</sequence>
<comment type="caution">
    <text evidence="4">The sequence shown here is derived from an EMBL/GenBank/DDBJ whole genome shotgun (WGS) entry which is preliminary data.</text>
</comment>
<dbReference type="Gene3D" id="3.40.50.2300">
    <property type="match status" value="2"/>
</dbReference>
<dbReference type="PANTHER" id="PTHR30146">
    <property type="entry name" value="LACI-RELATED TRANSCRIPTIONAL REPRESSOR"/>
    <property type="match status" value="1"/>
</dbReference>
<dbReference type="PROSITE" id="PS50932">
    <property type="entry name" value="HTH_LACI_2"/>
    <property type="match status" value="1"/>
</dbReference>
<protein>
    <submittedName>
        <fullName evidence="4">LacI family DNA-binding transcriptional regulator</fullName>
    </submittedName>
</protein>
<dbReference type="PANTHER" id="PTHR30146:SF149">
    <property type="entry name" value="HTH-TYPE TRANSCRIPTIONAL REGULATOR EBGR"/>
    <property type="match status" value="1"/>
</dbReference>
<evidence type="ECO:0000256" key="3">
    <source>
        <dbReference type="ARBA" id="ARBA00023163"/>
    </source>
</evidence>
<dbReference type="GO" id="GO:0003700">
    <property type="term" value="F:DNA-binding transcription factor activity"/>
    <property type="evidence" value="ECO:0007669"/>
    <property type="project" value="TreeGrafter"/>
</dbReference>
<dbReference type="InterPro" id="IPR046335">
    <property type="entry name" value="LacI/GalR-like_sensor"/>
</dbReference>
<keyword evidence="3" id="KW-0804">Transcription</keyword>
<dbReference type="RefSeq" id="WP_006784358.1">
    <property type="nucleotide sequence ID" value="NZ_CABJBH010000011.1"/>
</dbReference>
<dbReference type="SUPFAM" id="SSF53822">
    <property type="entry name" value="Periplasmic binding protein-like I"/>
    <property type="match status" value="1"/>
</dbReference>
<dbReference type="InterPro" id="IPR010982">
    <property type="entry name" value="Lambda_DNA-bd_dom_sf"/>
</dbReference>
<dbReference type="SUPFAM" id="SSF47413">
    <property type="entry name" value="lambda repressor-like DNA-binding domains"/>
    <property type="match status" value="1"/>
</dbReference>
<dbReference type="InterPro" id="IPR028082">
    <property type="entry name" value="Peripla_BP_I"/>
</dbReference>
<evidence type="ECO:0000313" key="5">
    <source>
        <dbReference type="Proteomes" id="UP000487649"/>
    </source>
</evidence>
<dbReference type="CDD" id="cd01544">
    <property type="entry name" value="PBP1_GalR"/>
    <property type="match status" value="1"/>
</dbReference>
<dbReference type="GO" id="GO:0000976">
    <property type="term" value="F:transcription cis-regulatory region binding"/>
    <property type="evidence" value="ECO:0007669"/>
    <property type="project" value="TreeGrafter"/>
</dbReference>
<evidence type="ECO:0000256" key="2">
    <source>
        <dbReference type="ARBA" id="ARBA00023125"/>
    </source>
</evidence>
<dbReference type="EMBL" id="WMQE01000015">
    <property type="protein sequence ID" value="MTK21348.1"/>
    <property type="molecule type" value="Genomic_DNA"/>
</dbReference>
<dbReference type="Pfam" id="PF13377">
    <property type="entry name" value="Peripla_BP_3"/>
    <property type="match status" value="1"/>
</dbReference>
<dbReference type="SMART" id="SM00354">
    <property type="entry name" value="HTH_LACI"/>
    <property type="match status" value="1"/>
</dbReference>
<dbReference type="GeneID" id="60058982"/>
<keyword evidence="2 4" id="KW-0238">DNA-binding</keyword>
<accession>A0A173TVK7</accession>
<reference evidence="4 5" key="1">
    <citation type="journal article" date="2019" name="Nat. Med.">
        <title>A library of human gut bacterial isolates paired with longitudinal multiomics data enables mechanistic microbiome research.</title>
        <authorList>
            <person name="Poyet M."/>
            <person name="Groussin M."/>
            <person name="Gibbons S.M."/>
            <person name="Avila-Pacheco J."/>
            <person name="Jiang X."/>
            <person name="Kearney S.M."/>
            <person name="Perrotta A.R."/>
            <person name="Berdy B."/>
            <person name="Zhao S."/>
            <person name="Lieberman T.D."/>
            <person name="Swanson P.K."/>
            <person name="Smith M."/>
            <person name="Roesemann S."/>
            <person name="Alexander J.E."/>
            <person name="Rich S.A."/>
            <person name="Livny J."/>
            <person name="Vlamakis H."/>
            <person name="Clish C."/>
            <person name="Bullock K."/>
            <person name="Deik A."/>
            <person name="Scott J."/>
            <person name="Pierce K.A."/>
            <person name="Xavier R.J."/>
            <person name="Alm E.J."/>
        </authorList>
    </citation>
    <scope>NUCLEOTIDE SEQUENCE [LARGE SCALE GENOMIC DNA]</scope>
    <source>
        <strain evidence="4 5">BIOML-A198</strain>
    </source>
</reference>
<name>A0A173TVK7_9FIRM</name>
<dbReference type="AlphaFoldDB" id="A0A173TVK7"/>
<dbReference type="Proteomes" id="UP000487649">
    <property type="component" value="Unassembled WGS sequence"/>
</dbReference>
<proteinExistence type="predicted"/>
<organism evidence="4 5">
    <name type="scientific">Turicibacter sanguinis</name>
    <dbReference type="NCBI Taxonomy" id="154288"/>
    <lineage>
        <taxon>Bacteria</taxon>
        <taxon>Bacillati</taxon>
        <taxon>Bacillota</taxon>
        <taxon>Erysipelotrichia</taxon>
        <taxon>Erysipelotrichales</taxon>
        <taxon>Turicibacteraceae</taxon>
        <taxon>Turicibacter</taxon>
    </lineage>
</organism>
<dbReference type="InterPro" id="IPR000843">
    <property type="entry name" value="HTH_LacI"/>
</dbReference>
<dbReference type="Pfam" id="PF00356">
    <property type="entry name" value="LacI"/>
    <property type="match status" value="1"/>
</dbReference>
<evidence type="ECO:0000256" key="1">
    <source>
        <dbReference type="ARBA" id="ARBA00023015"/>
    </source>
</evidence>
<dbReference type="CDD" id="cd01392">
    <property type="entry name" value="HTH_LacI"/>
    <property type="match status" value="1"/>
</dbReference>